<sequence length="396" mass="44945">YVTHFRAALRTEARLGSNKCVVDVGEGIGYSSRCCLIFCDWVGAADDEELPHRVVLKIPSSLPFRKLMDSLPPGQRLFDGNDAMWEMMELNLRKTHNVEVATYDFFGQFDHVPIPKLYYGKHFEEGEKIGGQICIEYRENSRVMNFHENHSVELLKQIARAIGKLNAFSLLKEPMAPELQKKPKNDSEETNNAKGFSGMFKGLVTRDKSDKAKHLLDLLDAISPDYMESNFTEPLIEKMQLRQVLVNGDLNNNNVLVDKDTGDLVALIDWQCTHLGFGLEDLHRIAMYSLRTEDRHAYFPALIKEMYTSMVDNLDGADHSYTLEKLLLLSDLILPQCALHFGASAIAFISNHARDPSFSDDEKAKRNDLMMVKLIGALEDAIKFDAKNKMLVRNLN</sequence>
<dbReference type="Gene3D" id="3.90.1200.10">
    <property type="match status" value="1"/>
</dbReference>
<dbReference type="InterPro" id="IPR011009">
    <property type="entry name" value="Kinase-like_dom_sf"/>
</dbReference>
<dbReference type="EMBL" id="BTRK01000002">
    <property type="protein sequence ID" value="GMR34673.1"/>
    <property type="molecule type" value="Genomic_DNA"/>
</dbReference>
<evidence type="ECO:0000313" key="2">
    <source>
        <dbReference type="EMBL" id="GMR34673.1"/>
    </source>
</evidence>
<proteinExistence type="predicted"/>
<keyword evidence="3" id="KW-1185">Reference proteome</keyword>
<dbReference type="InterPro" id="IPR052961">
    <property type="entry name" value="Oxido-Kinase-like_Enzymes"/>
</dbReference>
<dbReference type="Pfam" id="PF07914">
    <property type="entry name" value="DUF1679"/>
    <property type="match status" value="1"/>
</dbReference>
<dbReference type="SMART" id="SM00587">
    <property type="entry name" value="CHK"/>
    <property type="match status" value="1"/>
</dbReference>
<reference evidence="3" key="1">
    <citation type="submission" date="2022-10" db="EMBL/GenBank/DDBJ databases">
        <title>Genome assembly of Pristionchus species.</title>
        <authorList>
            <person name="Yoshida K."/>
            <person name="Sommer R.J."/>
        </authorList>
    </citation>
    <scope>NUCLEOTIDE SEQUENCE [LARGE SCALE GENOMIC DNA]</scope>
    <source>
        <strain evidence="3">RS5460</strain>
    </source>
</reference>
<dbReference type="PANTHER" id="PTHR23020">
    <property type="entry name" value="UNCHARACTERIZED NUCLEAR HORMONE RECEPTOR-RELATED"/>
    <property type="match status" value="1"/>
</dbReference>
<name>A0AAN4Z5D9_9BILA</name>
<feature type="domain" description="CHK kinase-like" evidence="1">
    <location>
        <begin position="132"/>
        <end position="316"/>
    </location>
</feature>
<organism evidence="2 3">
    <name type="scientific">Pristionchus mayeri</name>
    <dbReference type="NCBI Taxonomy" id="1317129"/>
    <lineage>
        <taxon>Eukaryota</taxon>
        <taxon>Metazoa</taxon>
        <taxon>Ecdysozoa</taxon>
        <taxon>Nematoda</taxon>
        <taxon>Chromadorea</taxon>
        <taxon>Rhabditida</taxon>
        <taxon>Rhabditina</taxon>
        <taxon>Diplogasteromorpha</taxon>
        <taxon>Diplogasteroidea</taxon>
        <taxon>Neodiplogasteridae</taxon>
        <taxon>Pristionchus</taxon>
    </lineage>
</organism>
<gene>
    <name evidence="2" type="ORF">PMAYCL1PPCAC_04868</name>
</gene>
<protein>
    <recommendedName>
        <fullName evidence="1">CHK kinase-like domain-containing protein</fullName>
    </recommendedName>
</protein>
<dbReference type="SUPFAM" id="SSF56112">
    <property type="entry name" value="Protein kinase-like (PK-like)"/>
    <property type="match status" value="1"/>
</dbReference>
<evidence type="ECO:0000259" key="1">
    <source>
        <dbReference type="SMART" id="SM00587"/>
    </source>
</evidence>
<comment type="caution">
    <text evidence="2">The sequence shown here is derived from an EMBL/GenBank/DDBJ whole genome shotgun (WGS) entry which is preliminary data.</text>
</comment>
<feature type="non-terminal residue" evidence="2">
    <location>
        <position position="1"/>
    </location>
</feature>
<evidence type="ECO:0000313" key="3">
    <source>
        <dbReference type="Proteomes" id="UP001328107"/>
    </source>
</evidence>
<dbReference type="InterPro" id="IPR015897">
    <property type="entry name" value="CHK_kinase-like"/>
</dbReference>
<dbReference type="AlphaFoldDB" id="A0AAN4Z5D9"/>
<dbReference type="InterPro" id="IPR012877">
    <property type="entry name" value="Dhs-27"/>
</dbReference>
<feature type="non-terminal residue" evidence="2">
    <location>
        <position position="396"/>
    </location>
</feature>
<dbReference type="PANTHER" id="PTHR23020:SF8">
    <property type="entry name" value="CHK KINASE-LIKE DOMAIN-CONTAINING PROTEIN"/>
    <property type="match status" value="1"/>
</dbReference>
<dbReference type="Proteomes" id="UP001328107">
    <property type="component" value="Unassembled WGS sequence"/>
</dbReference>
<accession>A0AAN4Z5D9</accession>